<dbReference type="EMBL" id="NIGF01000003">
    <property type="protein sequence ID" value="PQV64764.1"/>
    <property type="molecule type" value="Genomic_DNA"/>
</dbReference>
<evidence type="ECO:0000259" key="2">
    <source>
        <dbReference type="Pfam" id="PF07596"/>
    </source>
</evidence>
<keyword evidence="4" id="KW-1185">Reference proteome</keyword>
<evidence type="ECO:0000313" key="4">
    <source>
        <dbReference type="Proteomes" id="UP000237684"/>
    </source>
</evidence>
<accession>A0A2S8SVE9</accession>
<name>A0A2S8SVE9_9BACT</name>
<dbReference type="RefSeq" id="WP_105482654.1">
    <property type="nucleotide sequence ID" value="NZ_NIGF01000003.1"/>
</dbReference>
<dbReference type="PANTHER" id="PTHR30093:SF2">
    <property type="entry name" value="TYPE II SECRETION SYSTEM PROTEIN H"/>
    <property type="match status" value="1"/>
</dbReference>
<evidence type="ECO:0000313" key="3">
    <source>
        <dbReference type="EMBL" id="PQV64764.1"/>
    </source>
</evidence>
<dbReference type="InParanoid" id="A0A2S8SVE9"/>
<dbReference type="SUPFAM" id="SSF54523">
    <property type="entry name" value="Pili subunits"/>
    <property type="match status" value="1"/>
</dbReference>
<protein>
    <recommendedName>
        <fullName evidence="2">DUF1559 domain-containing protein</fullName>
    </recommendedName>
</protein>
<comment type="caution">
    <text evidence="3">The sequence shown here is derived from an EMBL/GenBank/DDBJ whole genome shotgun (WGS) entry which is preliminary data.</text>
</comment>
<reference evidence="3 4" key="1">
    <citation type="journal article" date="2018" name="Syst. Appl. Microbiol.">
        <title>Abditibacterium utsteinense sp. nov., the first cultivated member of candidate phylum FBP, isolated from ice-free Antarctic soil samples.</title>
        <authorList>
            <person name="Tahon G."/>
            <person name="Tytgat B."/>
            <person name="Lebbe L."/>
            <person name="Carlier A."/>
            <person name="Willems A."/>
        </authorList>
    </citation>
    <scope>NUCLEOTIDE SEQUENCE [LARGE SCALE GENOMIC DNA]</scope>
    <source>
        <strain evidence="3 4">LMG 29911</strain>
    </source>
</reference>
<keyword evidence="1" id="KW-0472">Membrane</keyword>
<proteinExistence type="predicted"/>
<sequence length="236" mass="25788">MKKSKGYQAFTLIELLVVIAIIAILAAILFPVFGRARENARRSSCQSNLKQIGLGLLQYSQDYDELTVKEDYSNNYSWRDAIYPYIKSEQIFICPSDSGTNFYRYKVPGSGGGWGPNGSYALNHLYYLTPGIAPANLNLSAYQTPATTVWVGDSTNGNNDFYCADVSQNPVISNTSPRILLNAGAGTTGLSERHLETTNLLFCDGHVKSQKLTSLLKASTTAPTTGILSSFTVQED</sequence>
<organism evidence="3 4">
    <name type="scientific">Abditibacterium utsteinense</name>
    <dbReference type="NCBI Taxonomy" id="1960156"/>
    <lineage>
        <taxon>Bacteria</taxon>
        <taxon>Pseudomonadati</taxon>
        <taxon>Abditibacteriota</taxon>
        <taxon>Abditibacteriia</taxon>
        <taxon>Abditibacteriales</taxon>
        <taxon>Abditibacteriaceae</taxon>
        <taxon>Abditibacterium</taxon>
    </lineage>
</organism>
<keyword evidence="1" id="KW-0812">Transmembrane</keyword>
<feature type="domain" description="DUF1559" evidence="2">
    <location>
        <begin position="35"/>
        <end position="89"/>
    </location>
</feature>
<feature type="transmembrane region" description="Helical" evidence="1">
    <location>
        <begin position="12"/>
        <end position="33"/>
    </location>
</feature>
<dbReference type="InterPro" id="IPR012902">
    <property type="entry name" value="N_methyl_site"/>
</dbReference>
<gene>
    <name evidence="3" type="ORF">B1R32_10331</name>
</gene>
<dbReference type="NCBIfam" id="TIGR02532">
    <property type="entry name" value="IV_pilin_GFxxxE"/>
    <property type="match status" value="1"/>
</dbReference>
<dbReference type="PANTHER" id="PTHR30093">
    <property type="entry name" value="GENERAL SECRETION PATHWAY PROTEIN G"/>
    <property type="match status" value="1"/>
</dbReference>
<dbReference type="InterPro" id="IPR011453">
    <property type="entry name" value="DUF1559"/>
</dbReference>
<dbReference type="Gene3D" id="3.30.700.10">
    <property type="entry name" value="Glycoprotein, Type 4 Pilin"/>
    <property type="match status" value="1"/>
</dbReference>
<dbReference type="InterPro" id="IPR045584">
    <property type="entry name" value="Pilin-like"/>
</dbReference>
<dbReference type="Proteomes" id="UP000237684">
    <property type="component" value="Unassembled WGS sequence"/>
</dbReference>
<dbReference type="Pfam" id="PF07963">
    <property type="entry name" value="N_methyl"/>
    <property type="match status" value="1"/>
</dbReference>
<keyword evidence="1" id="KW-1133">Transmembrane helix</keyword>
<evidence type="ECO:0000256" key="1">
    <source>
        <dbReference type="SAM" id="Phobius"/>
    </source>
</evidence>
<dbReference type="Pfam" id="PF07596">
    <property type="entry name" value="SBP_bac_10"/>
    <property type="match status" value="1"/>
</dbReference>
<dbReference type="OrthoDB" id="241541at2"/>
<dbReference type="AlphaFoldDB" id="A0A2S8SVE9"/>